<dbReference type="AlphaFoldDB" id="A0A1H3MHX7"/>
<dbReference type="OrthoDB" id="161024at2"/>
<protein>
    <submittedName>
        <fullName evidence="2">Stage II sporulation protein M</fullName>
    </submittedName>
</protein>
<dbReference type="Pfam" id="PF01944">
    <property type="entry name" value="SpoIIM"/>
    <property type="match status" value="1"/>
</dbReference>
<name>A0A1H3MHX7_9FIRM</name>
<dbReference type="RefSeq" id="WP_093312611.1">
    <property type="nucleotide sequence ID" value="NZ_FNPV01000004.1"/>
</dbReference>
<reference evidence="2 3" key="1">
    <citation type="submission" date="2016-10" db="EMBL/GenBank/DDBJ databases">
        <authorList>
            <person name="de Groot N.N."/>
        </authorList>
    </citation>
    <scope>NUCLEOTIDE SEQUENCE [LARGE SCALE GENOMIC DNA]</scope>
    <source>
        <strain evidence="2 3">APO</strain>
    </source>
</reference>
<dbReference type="PANTHER" id="PTHR35337">
    <property type="entry name" value="SLR1478 PROTEIN"/>
    <property type="match status" value="1"/>
</dbReference>
<dbReference type="InterPro" id="IPR002798">
    <property type="entry name" value="SpoIIM-like"/>
</dbReference>
<keyword evidence="3" id="KW-1185">Reference proteome</keyword>
<keyword evidence="1" id="KW-0812">Transmembrane</keyword>
<proteinExistence type="predicted"/>
<dbReference type="STRING" id="159292.SAMN05192546_104125"/>
<dbReference type="PANTHER" id="PTHR35337:SF1">
    <property type="entry name" value="SLR1478 PROTEIN"/>
    <property type="match status" value="1"/>
</dbReference>
<dbReference type="EMBL" id="FNPV01000004">
    <property type="protein sequence ID" value="SDY75665.1"/>
    <property type="molecule type" value="Genomic_DNA"/>
</dbReference>
<feature type="transmembrane region" description="Helical" evidence="1">
    <location>
        <begin position="172"/>
        <end position="199"/>
    </location>
</feature>
<organism evidence="2 3">
    <name type="scientific">Tindallia californiensis</name>
    <dbReference type="NCBI Taxonomy" id="159292"/>
    <lineage>
        <taxon>Bacteria</taxon>
        <taxon>Bacillati</taxon>
        <taxon>Bacillota</taxon>
        <taxon>Clostridia</taxon>
        <taxon>Peptostreptococcales</taxon>
        <taxon>Tindalliaceae</taxon>
        <taxon>Tindallia</taxon>
    </lineage>
</organism>
<sequence length="205" mass="23049">MLFQLFIKPFSQHRKWFLLSSLLFLISLFLFKALAFIYYGEILQLFSLFFDDLEELASDVFFGPSKWQGVRILFMNNLRASLMMLLGGIILILPIFGLIINGGLVGAVSALVLKEGSMGLFGFYVIGILPHGLFELPAILLSGAIGLKISKEIISPPQSESRKRRLKKNYQAALWSLPLIVTLLAIAAVLEVFLTPWLMELYFSV</sequence>
<evidence type="ECO:0000313" key="2">
    <source>
        <dbReference type="EMBL" id="SDY75665.1"/>
    </source>
</evidence>
<dbReference type="Proteomes" id="UP000199230">
    <property type="component" value="Unassembled WGS sequence"/>
</dbReference>
<keyword evidence="1" id="KW-1133">Transmembrane helix</keyword>
<feature type="transmembrane region" description="Helical" evidence="1">
    <location>
        <begin position="120"/>
        <end position="141"/>
    </location>
</feature>
<accession>A0A1H3MHX7</accession>
<gene>
    <name evidence="2" type="ORF">SAMN05192546_104125</name>
</gene>
<evidence type="ECO:0000256" key="1">
    <source>
        <dbReference type="SAM" id="Phobius"/>
    </source>
</evidence>
<evidence type="ECO:0000313" key="3">
    <source>
        <dbReference type="Proteomes" id="UP000199230"/>
    </source>
</evidence>
<feature type="transmembrane region" description="Helical" evidence="1">
    <location>
        <begin position="16"/>
        <end position="39"/>
    </location>
</feature>
<feature type="transmembrane region" description="Helical" evidence="1">
    <location>
        <begin position="80"/>
        <end position="100"/>
    </location>
</feature>
<keyword evidence="1" id="KW-0472">Membrane</keyword>